<keyword evidence="1" id="KW-0597">Phosphoprotein</keyword>
<dbReference type="InterPro" id="IPR015943">
    <property type="entry name" value="WD40/YVTN_repeat-like_dom_sf"/>
</dbReference>
<evidence type="ECO:0000256" key="3">
    <source>
        <dbReference type="ARBA" id="ARBA00022737"/>
    </source>
</evidence>
<gene>
    <name evidence="5" type="ORF">IFM89_030452</name>
</gene>
<dbReference type="PROSITE" id="PS50082">
    <property type="entry name" value="WD_REPEATS_2"/>
    <property type="match status" value="1"/>
</dbReference>
<dbReference type="PROSITE" id="PS50294">
    <property type="entry name" value="WD_REPEATS_REGION"/>
    <property type="match status" value="1"/>
</dbReference>
<sequence length="300" mass="32113">MEEDVLVVMETLPGSQDENCGLNYRLDLWHMEGSAQSDGQVGTCANVLGLDQNVDSLDQVRSGEGVEEHMAEWVGEVSQGQACVGMEGADDKGNSAESMLAFGERWGVQAVAWNRHVPDVLLSGSFDHSIVLMDMRYPSHTGIRSAVTADVESLAWDPNDQNSFVVSLQDGTVQGFDVRGAASNPDSGCKPCFTLHAHDEAVTTVSFNTTAPKACLLATGSTDKMVKLWDLSNSQPSCVASNNPKAGAVFTISFSEESPFLLAIGGSKGKLHVWDTLSDPGVARRFGKYSNRKVDPAPEA</sequence>
<accession>A0A835LG67</accession>
<keyword evidence="2 4" id="KW-0853">WD repeat</keyword>
<dbReference type="Gene3D" id="2.130.10.10">
    <property type="entry name" value="YVTN repeat-like/Quinoprotein amine dehydrogenase"/>
    <property type="match status" value="1"/>
</dbReference>
<dbReference type="InterPro" id="IPR044285">
    <property type="entry name" value="PWP1"/>
</dbReference>
<dbReference type="GO" id="GO:0005634">
    <property type="term" value="C:nucleus"/>
    <property type="evidence" value="ECO:0007669"/>
    <property type="project" value="TreeGrafter"/>
</dbReference>
<dbReference type="Pfam" id="PF00400">
    <property type="entry name" value="WD40"/>
    <property type="match status" value="1"/>
</dbReference>
<dbReference type="EMBL" id="JADFTS010000008">
    <property type="protein sequence ID" value="KAF9594323.1"/>
    <property type="molecule type" value="Genomic_DNA"/>
</dbReference>
<dbReference type="InterPro" id="IPR019775">
    <property type="entry name" value="WD40_repeat_CS"/>
</dbReference>
<dbReference type="PROSITE" id="PS00678">
    <property type="entry name" value="WD_REPEATS_1"/>
    <property type="match status" value="1"/>
</dbReference>
<evidence type="ECO:0000256" key="2">
    <source>
        <dbReference type="ARBA" id="ARBA00022574"/>
    </source>
</evidence>
<evidence type="ECO:0000256" key="4">
    <source>
        <dbReference type="PROSITE-ProRule" id="PRU00221"/>
    </source>
</evidence>
<comment type="caution">
    <text evidence="5">The sequence shown here is derived from an EMBL/GenBank/DDBJ whole genome shotgun (WGS) entry which is preliminary data.</text>
</comment>
<dbReference type="InterPro" id="IPR001680">
    <property type="entry name" value="WD40_rpt"/>
</dbReference>
<name>A0A835LG67_9MAGN</name>
<dbReference type="OrthoDB" id="270624at2759"/>
<dbReference type="Proteomes" id="UP000631114">
    <property type="component" value="Unassembled WGS sequence"/>
</dbReference>
<dbReference type="SMART" id="SM00320">
    <property type="entry name" value="WD40"/>
    <property type="match status" value="4"/>
</dbReference>
<evidence type="ECO:0000256" key="1">
    <source>
        <dbReference type="ARBA" id="ARBA00022553"/>
    </source>
</evidence>
<evidence type="ECO:0000313" key="5">
    <source>
        <dbReference type="EMBL" id="KAF9594323.1"/>
    </source>
</evidence>
<protein>
    <submittedName>
        <fullName evidence="5">Uncharacterized protein</fullName>
    </submittedName>
</protein>
<reference evidence="5 6" key="1">
    <citation type="submission" date="2020-10" db="EMBL/GenBank/DDBJ databases">
        <title>The Coptis chinensis genome and diversification of protoberbering-type alkaloids.</title>
        <authorList>
            <person name="Wang B."/>
            <person name="Shu S."/>
            <person name="Song C."/>
            <person name="Liu Y."/>
        </authorList>
    </citation>
    <scope>NUCLEOTIDE SEQUENCE [LARGE SCALE GENOMIC DNA]</scope>
    <source>
        <strain evidence="5">HL-2020</strain>
        <tissue evidence="5">Leaf</tissue>
    </source>
</reference>
<keyword evidence="6" id="KW-1185">Reference proteome</keyword>
<dbReference type="PANTHER" id="PTHR14091:SF0">
    <property type="entry name" value="PERIODIC TRYPTOPHAN PROTEIN 1 HOMOLOG"/>
    <property type="match status" value="1"/>
</dbReference>
<dbReference type="FunFam" id="2.130.10.10:FF:000485">
    <property type="entry name" value="Putative WD repeat-containing protein C17D11.16"/>
    <property type="match status" value="1"/>
</dbReference>
<dbReference type="SUPFAM" id="SSF50978">
    <property type="entry name" value="WD40 repeat-like"/>
    <property type="match status" value="1"/>
</dbReference>
<feature type="repeat" description="WD" evidence="4">
    <location>
        <begin position="195"/>
        <end position="239"/>
    </location>
</feature>
<dbReference type="InterPro" id="IPR036322">
    <property type="entry name" value="WD40_repeat_dom_sf"/>
</dbReference>
<dbReference type="AlphaFoldDB" id="A0A835LG67"/>
<dbReference type="PANTHER" id="PTHR14091">
    <property type="entry name" value="PERIODIC TRYPTOPHAN PROTEIN 1"/>
    <property type="match status" value="1"/>
</dbReference>
<organism evidence="5 6">
    <name type="scientific">Coptis chinensis</name>
    <dbReference type="NCBI Taxonomy" id="261450"/>
    <lineage>
        <taxon>Eukaryota</taxon>
        <taxon>Viridiplantae</taxon>
        <taxon>Streptophyta</taxon>
        <taxon>Embryophyta</taxon>
        <taxon>Tracheophyta</taxon>
        <taxon>Spermatophyta</taxon>
        <taxon>Magnoliopsida</taxon>
        <taxon>Ranunculales</taxon>
        <taxon>Ranunculaceae</taxon>
        <taxon>Coptidoideae</taxon>
        <taxon>Coptis</taxon>
    </lineage>
</organism>
<dbReference type="GO" id="GO:0006364">
    <property type="term" value="P:rRNA processing"/>
    <property type="evidence" value="ECO:0007669"/>
    <property type="project" value="InterPro"/>
</dbReference>
<keyword evidence="3" id="KW-0677">Repeat</keyword>
<proteinExistence type="predicted"/>
<evidence type="ECO:0000313" key="6">
    <source>
        <dbReference type="Proteomes" id="UP000631114"/>
    </source>
</evidence>